<keyword evidence="2" id="KW-0812">Transmembrane</keyword>
<feature type="region of interest" description="Disordered" evidence="1">
    <location>
        <begin position="47"/>
        <end position="80"/>
    </location>
</feature>
<keyword evidence="2" id="KW-0472">Membrane</keyword>
<feature type="transmembrane region" description="Helical" evidence="2">
    <location>
        <begin position="137"/>
        <end position="158"/>
    </location>
</feature>
<feature type="region of interest" description="Disordered" evidence="1">
    <location>
        <begin position="13"/>
        <end position="35"/>
    </location>
</feature>
<feature type="compositionally biased region" description="Low complexity" evidence="1">
    <location>
        <begin position="25"/>
        <end position="35"/>
    </location>
</feature>
<dbReference type="AlphaFoldDB" id="A0A5E4CIA9"/>
<organism evidence="3 4">
    <name type="scientific">Marmota monax</name>
    <name type="common">Woodchuck</name>
    <dbReference type="NCBI Taxonomy" id="9995"/>
    <lineage>
        <taxon>Eukaryota</taxon>
        <taxon>Metazoa</taxon>
        <taxon>Chordata</taxon>
        <taxon>Craniata</taxon>
        <taxon>Vertebrata</taxon>
        <taxon>Euteleostomi</taxon>
        <taxon>Mammalia</taxon>
        <taxon>Eutheria</taxon>
        <taxon>Euarchontoglires</taxon>
        <taxon>Glires</taxon>
        <taxon>Rodentia</taxon>
        <taxon>Sciuromorpha</taxon>
        <taxon>Sciuridae</taxon>
        <taxon>Xerinae</taxon>
        <taxon>Marmotini</taxon>
        <taxon>Marmota</taxon>
    </lineage>
</organism>
<dbReference type="Proteomes" id="UP000335636">
    <property type="component" value="Unassembled WGS sequence"/>
</dbReference>
<keyword evidence="4" id="KW-1185">Reference proteome</keyword>
<evidence type="ECO:0000313" key="4">
    <source>
        <dbReference type="Proteomes" id="UP000335636"/>
    </source>
</evidence>
<keyword evidence="2" id="KW-1133">Transmembrane helix</keyword>
<evidence type="ECO:0000256" key="1">
    <source>
        <dbReference type="SAM" id="MobiDB-lite"/>
    </source>
</evidence>
<accession>A0A5E4CIA9</accession>
<gene>
    <name evidence="3" type="ORF">MONAX_5E015307</name>
</gene>
<name>A0A5E4CIA9_MARMO</name>
<comment type="caution">
    <text evidence="3">The sequence shown here is derived from an EMBL/GenBank/DDBJ whole genome shotgun (WGS) entry which is preliminary data.</text>
</comment>
<evidence type="ECO:0000313" key="3">
    <source>
        <dbReference type="EMBL" id="VTJ81536.1"/>
    </source>
</evidence>
<evidence type="ECO:0000256" key="2">
    <source>
        <dbReference type="SAM" id="Phobius"/>
    </source>
</evidence>
<sequence>MSDFKQVRVQQLDPLGEAGLGLREPGGPRAPAWGAACPALTDALPTQRRSWRPAAPEAPSATTHSSRPPEQAALQVEQGGTEEGQVLLGSRVLGTRRSGVRALGSWQAEAQTWRLESGLLGPGKVEAEVRCLSSGSALLLLQLLSLMVLAGLLVAVLAQGQPWGLELCGLALGLGWPRQEGAGMNAGIRPLAGSRLCSAPTPLVRGVGSSTGGCWSRLPWVSGVLVFSWGQEGLGSQTPGPWGPGQCMEASRSSIWGFFSLGTVSRVPSSQGQEQELSKQKVCQELTQLKAGVGE</sequence>
<reference evidence="3" key="1">
    <citation type="submission" date="2019-04" db="EMBL/GenBank/DDBJ databases">
        <authorList>
            <person name="Alioto T."/>
            <person name="Alioto T."/>
        </authorList>
    </citation>
    <scope>NUCLEOTIDE SEQUENCE [LARGE SCALE GENOMIC DNA]</scope>
</reference>
<protein>
    <submittedName>
        <fullName evidence="3">Uncharacterized protein</fullName>
    </submittedName>
</protein>
<proteinExistence type="predicted"/>
<dbReference type="EMBL" id="CABDUW010001441">
    <property type="protein sequence ID" value="VTJ81536.1"/>
    <property type="molecule type" value="Genomic_DNA"/>
</dbReference>